<dbReference type="GO" id="GO:0003677">
    <property type="term" value="F:DNA binding"/>
    <property type="evidence" value="ECO:0007669"/>
    <property type="project" value="InterPro"/>
</dbReference>
<name>A0A0H5Q4C3_9ZZZZ</name>
<accession>A0A0H5Q4C3</accession>
<dbReference type="InterPro" id="IPR010093">
    <property type="entry name" value="SinI_DNA-bd"/>
</dbReference>
<proteinExistence type="predicted"/>
<evidence type="ECO:0000313" key="2">
    <source>
        <dbReference type="EMBL" id="CRY96260.1"/>
    </source>
</evidence>
<dbReference type="InterPro" id="IPR009061">
    <property type="entry name" value="DNA-bd_dom_put_sf"/>
</dbReference>
<feature type="domain" description="Helix-turn-helix" evidence="1">
    <location>
        <begin position="27"/>
        <end position="75"/>
    </location>
</feature>
<keyword evidence="2" id="KW-0614">Plasmid</keyword>
<evidence type="ECO:0000259" key="1">
    <source>
        <dbReference type="Pfam" id="PF12728"/>
    </source>
</evidence>
<organism evidence="2">
    <name type="scientific">uncultured prokaryote</name>
    <dbReference type="NCBI Taxonomy" id="198431"/>
    <lineage>
        <taxon>unclassified sequences</taxon>
        <taxon>environmental samples</taxon>
    </lineage>
</organism>
<dbReference type="AlphaFoldDB" id="A0A0H5Q4C3"/>
<dbReference type="Pfam" id="PF12728">
    <property type="entry name" value="HTH_17"/>
    <property type="match status" value="1"/>
</dbReference>
<geneLocation type="plasmid" evidence="2">
    <name>pRGFK1025</name>
</geneLocation>
<dbReference type="EMBL" id="LN853609">
    <property type="protein sequence ID" value="CRY96260.1"/>
    <property type="molecule type" value="Genomic_DNA"/>
</dbReference>
<dbReference type="InterPro" id="IPR041657">
    <property type="entry name" value="HTH_17"/>
</dbReference>
<protein>
    <recommendedName>
        <fullName evidence="1">Helix-turn-helix domain-containing protein</fullName>
    </recommendedName>
</protein>
<dbReference type="NCBIfam" id="TIGR01764">
    <property type="entry name" value="excise"/>
    <property type="match status" value="1"/>
</dbReference>
<reference evidence="2" key="2">
    <citation type="submission" date="2015-07" db="EMBL/GenBank/DDBJ databases">
        <title>Plasmids, circular viruses and viroids from rat gut.</title>
        <authorList>
            <person name="Jorgensen T.J."/>
            <person name="Hansen M.A."/>
            <person name="Xu Z."/>
            <person name="Tabak M.A."/>
            <person name="Sorensen S.J."/>
            <person name="Hansen L.H."/>
        </authorList>
    </citation>
    <scope>NUCLEOTIDE SEQUENCE</scope>
    <source>
        <plasmid evidence="2">pRGFK1025</plasmid>
    </source>
</reference>
<reference evidence="2" key="1">
    <citation type="submission" date="2015-06" db="EMBL/GenBank/DDBJ databases">
        <authorList>
            <person name="Joergensen T."/>
        </authorList>
    </citation>
    <scope>NUCLEOTIDE SEQUENCE</scope>
    <source>
        <plasmid evidence="2">pRGFK1025</plasmid>
    </source>
</reference>
<sequence>MGVSLDSKQRTEARAEANAAKLDTIRLYTLTELEPILGVTHRTLQSYIKDGRLKGVKIGGKWKVSEETLRKFINGES</sequence>
<dbReference type="SUPFAM" id="SSF46955">
    <property type="entry name" value="Putative DNA-binding domain"/>
    <property type="match status" value="1"/>
</dbReference>